<evidence type="ECO:0000313" key="5">
    <source>
        <dbReference type="Proteomes" id="UP001358586"/>
    </source>
</evidence>
<sequence>MADDKPTLEPLLEWFEALIEGTIGQELETRALQGLIITKAEKGFIRTEFTIPSLAADVDGNWHGGAIATLMDIVGAIAIYSVLDHPAKSVDFSISYYSTAKIEEEVEIEAKVIAEKGKLSLVVVEIRRKRNGELIALGKQWMATTKDSINAAQLKKNILKLCLCHLSFQEPNQRALIIESQHILDAGGLKMEEDAILQKSLKWLRDLSKGNISHELEALTLEGLQIVHAQKGSIRCNFVVPTRASDPDGNWHVGAMATLIDDVAATAIYSVVDHVKLSLDFSISFYSTAKIQEEVEIEAKVIGEKGSLTQVVVEVTRKGNRELIALGKQWMASDKKGMKPSQVSSKL</sequence>
<dbReference type="CDD" id="cd03443">
    <property type="entry name" value="PaaI_thioesterase"/>
    <property type="match status" value="2"/>
</dbReference>
<dbReference type="Pfam" id="PF03061">
    <property type="entry name" value="4HBT"/>
    <property type="match status" value="2"/>
</dbReference>
<reference evidence="4 5" key="1">
    <citation type="submission" date="2023-03" db="EMBL/GenBank/DDBJ databases">
        <title>WGS of Gossypium arboreum.</title>
        <authorList>
            <person name="Yu D."/>
        </authorList>
    </citation>
    <scope>NUCLEOTIDE SEQUENCE [LARGE SCALE GENOMIC DNA]</scope>
    <source>
        <tissue evidence="4">Leaf</tissue>
    </source>
</reference>
<evidence type="ECO:0000256" key="1">
    <source>
        <dbReference type="ARBA" id="ARBA00008324"/>
    </source>
</evidence>
<gene>
    <name evidence="4" type="ORF">PVK06_033763</name>
</gene>
<dbReference type="SUPFAM" id="SSF54637">
    <property type="entry name" value="Thioesterase/thiol ester dehydrase-isomerase"/>
    <property type="match status" value="2"/>
</dbReference>
<dbReference type="InterPro" id="IPR006683">
    <property type="entry name" value="Thioestr_dom"/>
</dbReference>
<comment type="caution">
    <text evidence="4">The sequence shown here is derived from an EMBL/GenBank/DDBJ whole genome shotgun (WGS) entry which is preliminary data.</text>
</comment>
<evidence type="ECO:0000256" key="2">
    <source>
        <dbReference type="ARBA" id="ARBA00022801"/>
    </source>
</evidence>
<accession>A0ABR0NF76</accession>
<dbReference type="InterPro" id="IPR029069">
    <property type="entry name" value="HotDog_dom_sf"/>
</dbReference>
<dbReference type="Gene3D" id="3.10.129.10">
    <property type="entry name" value="Hotdog Thioesterase"/>
    <property type="match status" value="2"/>
</dbReference>
<dbReference type="Proteomes" id="UP001358586">
    <property type="component" value="Chromosome 10"/>
</dbReference>
<proteinExistence type="inferred from homology"/>
<comment type="similarity">
    <text evidence="1">Belongs to the thioesterase PaaI family.</text>
</comment>
<dbReference type="EMBL" id="JARKNE010000010">
    <property type="protein sequence ID" value="KAK5792648.1"/>
    <property type="molecule type" value="Genomic_DNA"/>
</dbReference>
<protein>
    <recommendedName>
        <fullName evidence="3">Thioesterase domain-containing protein</fullName>
    </recommendedName>
</protein>
<evidence type="ECO:0000259" key="3">
    <source>
        <dbReference type="Pfam" id="PF03061"/>
    </source>
</evidence>
<keyword evidence="5" id="KW-1185">Reference proteome</keyword>
<dbReference type="PANTHER" id="PTHR21660">
    <property type="entry name" value="THIOESTERASE SUPERFAMILY MEMBER-RELATED"/>
    <property type="match status" value="1"/>
</dbReference>
<evidence type="ECO:0000313" key="4">
    <source>
        <dbReference type="EMBL" id="KAK5792648.1"/>
    </source>
</evidence>
<dbReference type="PANTHER" id="PTHR21660:SF1">
    <property type="entry name" value="ACYL-COENZYME A THIOESTERASE 13"/>
    <property type="match status" value="1"/>
</dbReference>
<dbReference type="InterPro" id="IPR039298">
    <property type="entry name" value="ACOT13"/>
</dbReference>
<keyword evidence="2" id="KW-0378">Hydrolase</keyword>
<feature type="domain" description="Thioesterase" evidence="3">
    <location>
        <begin position="60"/>
        <end position="133"/>
    </location>
</feature>
<feature type="domain" description="Thioesterase" evidence="3">
    <location>
        <begin position="249"/>
        <end position="323"/>
    </location>
</feature>
<organism evidence="4 5">
    <name type="scientific">Gossypium arboreum</name>
    <name type="common">Tree cotton</name>
    <name type="synonym">Gossypium nanking</name>
    <dbReference type="NCBI Taxonomy" id="29729"/>
    <lineage>
        <taxon>Eukaryota</taxon>
        <taxon>Viridiplantae</taxon>
        <taxon>Streptophyta</taxon>
        <taxon>Embryophyta</taxon>
        <taxon>Tracheophyta</taxon>
        <taxon>Spermatophyta</taxon>
        <taxon>Magnoliopsida</taxon>
        <taxon>eudicotyledons</taxon>
        <taxon>Gunneridae</taxon>
        <taxon>Pentapetalae</taxon>
        <taxon>rosids</taxon>
        <taxon>malvids</taxon>
        <taxon>Malvales</taxon>
        <taxon>Malvaceae</taxon>
        <taxon>Malvoideae</taxon>
        <taxon>Gossypium</taxon>
    </lineage>
</organism>
<name>A0ABR0NF76_GOSAR</name>